<dbReference type="EMBL" id="QJNU01000240">
    <property type="protein sequence ID" value="RYP03829.1"/>
    <property type="molecule type" value="Genomic_DNA"/>
</dbReference>
<accession>A0A4V1XAT1</accession>
<comment type="caution">
    <text evidence="2">The sequence shown here is derived from an EMBL/GenBank/DDBJ whole genome shotgun (WGS) entry which is preliminary data.</text>
</comment>
<feature type="compositionally biased region" description="Low complexity" evidence="1">
    <location>
        <begin position="30"/>
        <end position="40"/>
    </location>
</feature>
<protein>
    <submittedName>
        <fullName evidence="2">Uncharacterized protein</fullName>
    </submittedName>
</protein>
<evidence type="ECO:0000313" key="2">
    <source>
        <dbReference type="EMBL" id="RYP03829.1"/>
    </source>
</evidence>
<feature type="compositionally biased region" description="Acidic residues" evidence="1">
    <location>
        <begin position="1"/>
        <end position="11"/>
    </location>
</feature>
<feature type="region of interest" description="Disordered" evidence="1">
    <location>
        <begin position="1"/>
        <end position="55"/>
    </location>
</feature>
<feature type="compositionally biased region" description="Basic and acidic residues" evidence="1">
    <location>
        <begin position="100"/>
        <end position="132"/>
    </location>
</feature>
<dbReference type="Proteomes" id="UP000293360">
    <property type="component" value="Unassembled WGS sequence"/>
</dbReference>
<evidence type="ECO:0000313" key="3">
    <source>
        <dbReference type="Proteomes" id="UP000293360"/>
    </source>
</evidence>
<name>A0A4V1XAT1_9PEZI</name>
<keyword evidence="3" id="KW-1185">Reference proteome</keyword>
<gene>
    <name evidence="2" type="ORF">DL764_004879</name>
</gene>
<reference evidence="2 3" key="1">
    <citation type="submission" date="2018-06" db="EMBL/GenBank/DDBJ databases">
        <title>Complete Genomes of Monosporascus.</title>
        <authorList>
            <person name="Robinson A.J."/>
            <person name="Natvig D.O."/>
        </authorList>
    </citation>
    <scope>NUCLEOTIDE SEQUENCE [LARGE SCALE GENOMIC DNA]</scope>
    <source>
        <strain evidence="2 3">CBS 110550</strain>
    </source>
</reference>
<organism evidence="2 3">
    <name type="scientific">Monosporascus ibericus</name>
    <dbReference type="NCBI Taxonomy" id="155417"/>
    <lineage>
        <taxon>Eukaryota</taxon>
        <taxon>Fungi</taxon>
        <taxon>Dikarya</taxon>
        <taxon>Ascomycota</taxon>
        <taxon>Pezizomycotina</taxon>
        <taxon>Sordariomycetes</taxon>
        <taxon>Xylariomycetidae</taxon>
        <taxon>Xylariales</taxon>
        <taxon>Xylariales incertae sedis</taxon>
        <taxon>Monosporascus</taxon>
    </lineage>
</organism>
<feature type="region of interest" description="Disordered" evidence="1">
    <location>
        <begin position="92"/>
        <end position="141"/>
    </location>
</feature>
<sequence>MSGSYNDDEPDPFTTGGDWGIDPNDYYEQTTYSSSYGSGTRMPLTDDTSGSAWNTEPALFDPLAVSAGSYAPTDLEQGASDAMLQQPPAKIFEEEDMPSLDDRMPESDGKFHCEEQQCEKKYSQKSDLRYGNDKSSCGRFH</sequence>
<evidence type="ECO:0000256" key="1">
    <source>
        <dbReference type="SAM" id="MobiDB-lite"/>
    </source>
</evidence>
<dbReference type="AlphaFoldDB" id="A0A4V1XAT1"/>
<proteinExistence type="predicted"/>